<protein>
    <submittedName>
        <fullName evidence="1">Uncharacterized protein</fullName>
    </submittedName>
</protein>
<name>A0A4S8LVY2_DENBC</name>
<evidence type="ECO:0000313" key="2">
    <source>
        <dbReference type="Proteomes" id="UP000297245"/>
    </source>
</evidence>
<dbReference type="EMBL" id="ML179254">
    <property type="protein sequence ID" value="THU93228.1"/>
    <property type="molecule type" value="Genomic_DNA"/>
</dbReference>
<gene>
    <name evidence="1" type="ORF">K435DRAFT_670588</name>
</gene>
<organism evidence="1 2">
    <name type="scientific">Dendrothele bispora (strain CBS 962.96)</name>
    <dbReference type="NCBI Taxonomy" id="1314807"/>
    <lineage>
        <taxon>Eukaryota</taxon>
        <taxon>Fungi</taxon>
        <taxon>Dikarya</taxon>
        <taxon>Basidiomycota</taxon>
        <taxon>Agaricomycotina</taxon>
        <taxon>Agaricomycetes</taxon>
        <taxon>Agaricomycetidae</taxon>
        <taxon>Agaricales</taxon>
        <taxon>Agaricales incertae sedis</taxon>
        <taxon>Dendrothele</taxon>
    </lineage>
</organism>
<evidence type="ECO:0000313" key="1">
    <source>
        <dbReference type="EMBL" id="THU93228.1"/>
    </source>
</evidence>
<proteinExistence type="predicted"/>
<sequence length="131" mass="15303">MRCLEEASEIQTGSQLRQLFATILLFCTPSQPELLWNRFRDRICERLAPSITRLGHQNPTVEDEIDYGLHLLNNILMQSQKTLLNYPNMPLPRRDWGRESENHLIAEQLNYNPDDERQAALTRISSLNVEQ</sequence>
<dbReference type="AlphaFoldDB" id="A0A4S8LVY2"/>
<keyword evidence="2" id="KW-1185">Reference proteome</keyword>
<dbReference type="OrthoDB" id="1728974at2759"/>
<accession>A0A4S8LVY2</accession>
<reference evidence="1 2" key="1">
    <citation type="journal article" date="2019" name="Nat. Ecol. Evol.">
        <title>Megaphylogeny resolves global patterns of mushroom evolution.</title>
        <authorList>
            <person name="Varga T."/>
            <person name="Krizsan K."/>
            <person name="Foldi C."/>
            <person name="Dima B."/>
            <person name="Sanchez-Garcia M."/>
            <person name="Sanchez-Ramirez S."/>
            <person name="Szollosi G.J."/>
            <person name="Szarkandi J.G."/>
            <person name="Papp V."/>
            <person name="Albert L."/>
            <person name="Andreopoulos W."/>
            <person name="Angelini C."/>
            <person name="Antonin V."/>
            <person name="Barry K.W."/>
            <person name="Bougher N.L."/>
            <person name="Buchanan P."/>
            <person name="Buyck B."/>
            <person name="Bense V."/>
            <person name="Catcheside P."/>
            <person name="Chovatia M."/>
            <person name="Cooper J."/>
            <person name="Damon W."/>
            <person name="Desjardin D."/>
            <person name="Finy P."/>
            <person name="Geml J."/>
            <person name="Haridas S."/>
            <person name="Hughes K."/>
            <person name="Justo A."/>
            <person name="Karasinski D."/>
            <person name="Kautmanova I."/>
            <person name="Kiss B."/>
            <person name="Kocsube S."/>
            <person name="Kotiranta H."/>
            <person name="LaButti K.M."/>
            <person name="Lechner B.E."/>
            <person name="Liimatainen K."/>
            <person name="Lipzen A."/>
            <person name="Lukacs Z."/>
            <person name="Mihaltcheva S."/>
            <person name="Morgado L.N."/>
            <person name="Niskanen T."/>
            <person name="Noordeloos M.E."/>
            <person name="Ohm R.A."/>
            <person name="Ortiz-Santana B."/>
            <person name="Ovrebo C."/>
            <person name="Racz N."/>
            <person name="Riley R."/>
            <person name="Savchenko A."/>
            <person name="Shiryaev A."/>
            <person name="Soop K."/>
            <person name="Spirin V."/>
            <person name="Szebenyi C."/>
            <person name="Tomsovsky M."/>
            <person name="Tulloss R.E."/>
            <person name="Uehling J."/>
            <person name="Grigoriev I.V."/>
            <person name="Vagvolgyi C."/>
            <person name="Papp T."/>
            <person name="Martin F.M."/>
            <person name="Miettinen O."/>
            <person name="Hibbett D.S."/>
            <person name="Nagy L.G."/>
        </authorList>
    </citation>
    <scope>NUCLEOTIDE SEQUENCE [LARGE SCALE GENOMIC DNA]</scope>
    <source>
        <strain evidence="1 2">CBS 962.96</strain>
    </source>
</reference>
<dbReference type="Proteomes" id="UP000297245">
    <property type="component" value="Unassembled WGS sequence"/>
</dbReference>
<feature type="non-terminal residue" evidence="1">
    <location>
        <position position="131"/>
    </location>
</feature>